<evidence type="ECO:0000256" key="2">
    <source>
        <dbReference type="ARBA" id="ARBA00023239"/>
    </source>
</evidence>
<dbReference type="SFLD" id="SFLDS00005">
    <property type="entry name" value="Isoprenoid_Synthase_Type_I"/>
    <property type="match status" value="1"/>
</dbReference>
<dbReference type="InterPro" id="IPR024652">
    <property type="entry name" value="Trichodiene_synth"/>
</dbReference>
<dbReference type="Proteomes" id="UP001362999">
    <property type="component" value="Unassembled WGS sequence"/>
</dbReference>
<reference evidence="3 4" key="1">
    <citation type="journal article" date="2024" name="J Genomics">
        <title>Draft genome sequencing and assembly of Favolaschia claudopus CIRM-BRFM 2984 isolated from oak limbs.</title>
        <authorList>
            <person name="Navarro D."/>
            <person name="Drula E."/>
            <person name="Chaduli D."/>
            <person name="Cazenave R."/>
            <person name="Ahrendt S."/>
            <person name="Wang J."/>
            <person name="Lipzen A."/>
            <person name="Daum C."/>
            <person name="Barry K."/>
            <person name="Grigoriev I.V."/>
            <person name="Favel A."/>
            <person name="Rosso M.N."/>
            <person name="Martin F."/>
        </authorList>
    </citation>
    <scope>NUCLEOTIDE SEQUENCE [LARGE SCALE GENOMIC DNA]</scope>
    <source>
        <strain evidence="3 4">CIRM-BRFM 2984</strain>
    </source>
</reference>
<comment type="similarity">
    <text evidence="1">Belongs to the trichodiene synthase family.</text>
</comment>
<evidence type="ECO:0000313" key="4">
    <source>
        <dbReference type="Proteomes" id="UP001362999"/>
    </source>
</evidence>
<evidence type="ECO:0000313" key="3">
    <source>
        <dbReference type="EMBL" id="KAK7064911.1"/>
    </source>
</evidence>
<dbReference type="AlphaFoldDB" id="A0AAW0EK88"/>
<keyword evidence="4" id="KW-1185">Reference proteome</keyword>
<dbReference type="SFLD" id="SFLDG01021">
    <property type="entry name" value="Trichodiene_Synthase_Like"/>
    <property type="match status" value="1"/>
</dbReference>
<gene>
    <name evidence="3" type="ORF">R3P38DRAFT_3302323</name>
</gene>
<name>A0AAW0EK88_9AGAR</name>
<sequence>MSIPSFTSGSETRAVSRVDSLVHTLSLKSIIETFLEAISYVPLKADEVPSANSLAALTQVTGEEILSWNVDDGQDGRIFISMVEKAASSIEFCYPHHTLEAKAAFTLTAWFFFYVDDFTTIQSLEDCQRRLVLGLPQEDPVLVHLPAVLGRLYDHWDPVCANTMACSVLDLINGTILEKRREVCAMSVNPFALSWPKYLRSKSGIGAAAACAIFPQVPHPDISAYIQAIPDIAEFEAFANDILSFYKEELLGETTSYVHVRAKLTSKHPKQVLVEMIQEVGDLHTRITAILQDHAEALVAWKAFETGYIAWHFTLRRFRLAELGFKFASTAA</sequence>
<comment type="caution">
    <text evidence="3">The sequence shown here is derived from an EMBL/GenBank/DDBJ whole genome shotgun (WGS) entry which is preliminary data.</text>
</comment>
<dbReference type="Pfam" id="PF06330">
    <property type="entry name" value="TRI5"/>
    <property type="match status" value="1"/>
</dbReference>
<dbReference type="EMBL" id="JAWWNJ010000001">
    <property type="protein sequence ID" value="KAK7064911.1"/>
    <property type="molecule type" value="Genomic_DNA"/>
</dbReference>
<accession>A0AAW0EK88</accession>
<proteinExistence type="inferred from homology"/>
<protein>
    <submittedName>
        <fullName evidence="3">Terpenoid synthase</fullName>
    </submittedName>
</protein>
<dbReference type="InterPro" id="IPR008949">
    <property type="entry name" value="Isoprenoid_synthase_dom_sf"/>
</dbReference>
<organism evidence="3 4">
    <name type="scientific">Favolaschia claudopus</name>
    <dbReference type="NCBI Taxonomy" id="2862362"/>
    <lineage>
        <taxon>Eukaryota</taxon>
        <taxon>Fungi</taxon>
        <taxon>Dikarya</taxon>
        <taxon>Basidiomycota</taxon>
        <taxon>Agaricomycotina</taxon>
        <taxon>Agaricomycetes</taxon>
        <taxon>Agaricomycetidae</taxon>
        <taxon>Agaricales</taxon>
        <taxon>Marasmiineae</taxon>
        <taxon>Mycenaceae</taxon>
        <taxon>Favolaschia</taxon>
    </lineage>
</organism>
<dbReference type="Gene3D" id="1.10.600.10">
    <property type="entry name" value="Farnesyl Diphosphate Synthase"/>
    <property type="match status" value="1"/>
</dbReference>
<dbReference type="GO" id="GO:0016838">
    <property type="term" value="F:carbon-oxygen lyase activity, acting on phosphates"/>
    <property type="evidence" value="ECO:0007669"/>
    <property type="project" value="InterPro"/>
</dbReference>
<dbReference type="SUPFAM" id="SSF48576">
    <property type="entry name" value="Terpenoid synthases"/>
    <property type="match status" value="1"/>
</dbReference>
<keyword evidence="2" id="KW-0456">Lyase</keyword>
<evidence type="ECO:0000256" key="1">
    <source>
        <dbReference type="ARBA" id="ARBA00007946"/>
    </source>
</evidence>